<protein>
    <submittedName>
        <fullName evidence="1">Uncharacterized protein</fullName>
    </submittedName>
</protein>
<evidence type="ECO:0000313" key="1">
    <source>
        <dbReference type="EMBL" id="SMO79251.1"/>
    </source>
</evidence>
<dbReference type="Proteomes" id="UP000317593">
    <property type="component" value="Unassembled WGS sequence"/>
</dbReference>
<name>A0A521E769_9BACT</name>
<keyword evidence="2" id="KW-1185">Reference proteome</keyword>
<accession>A0A521E769</accession>
<dbReference type="AlphaFoldDB" id="A0A521E769"/>
<organism evidence="1 2">
    <name type="scientific">Fodinibius sediminis</name>
    <dbReference type="NCBI Taxonomy" id="1214077"/>
    <lineage>
        <taxon>Bacteria</taxon>
        <taxon>Pseudomonadati</taxon>
        <taxon>Balneolota</taxon>
        <taxon>Balneolia</taxon>
        <taxon>Balneolales</taxon>
        <taxon>Balneolaceae</taxon>
        <taxon>Fodinibius</taxon>
    </lineage>
</organism>
<proteinExistence type="predicted"/>
<evidence type="ECO:0000313" key="2">
    <source>
        <dbReference type="Proteomes" id="UP000317593"/>
    </source>
</evidence>
<gene>
    <name evidence="1" type="ORF">SAMN06265218_11392</name>
</gene>
<reference evidence="1 2" key="1">
    <citation type="submission" date="2017-05" db="EMBL/GenBank/DDBJ databases">
        <authorList>
            <person name="Varghese N."/>
            <person name="Submissions S."/>
        </authorList>
    </citation>
    <scope>NUCLEOTIDE SEQUENCE [LARGE SCALE GENOMIC DNA]</scope>
    <source>
        <strain evidence="1 2">DSM 21194</strain>
    </source>
</reference>
<sequence>MLSSLQHVWNGYISNTNKKVDEGFTTRNAN</sequence>
<dbReference type="EMBL" id="FXTH01000013">
    <property type="protein sequence ID" value="SMO79251.1"/>
    <property type="molecule type" value="Genomic_DNA"/>
</dbReference>